<evidence type="ECO:0000313" key="1">
    <source>
        <dbReference type="EMBL" id="OGL47582.1"/>
    </source>
</evidence>
<evidence type="ECO:0000313" key="2">
    <source>
        <dbReference type="Proteomes" id="UP000178797"/>
    </source>
</evidence>
<dbReference type="GO" id="GO:0016811">
    <property type="term" value="F:hydrolase activity, acting on carbon-nitrogen (but not peptide) bonds, in linear amides"/>
    <property type="evidence" value="ECO:0007669"/>
    <property type="project" value="InterPro"/>
</dbReference>
<gene>
    <name evidence="1" type="ORF">A2W05_01590</name>
</gene>
<dbReference type="Pfam" id="PF07722">
    <property type="entry name" value="Peptidase_C26"/>
    <property type="match status" value="1"/>
</dbReference>
<feature type="non-terminal residue" evidence="1">
    <location>
        <position position="185"/>
    </location>
</feature>
<feature type="non-terminal residue" evidence="1">
    <location>
        <position position="1"/>
    </location>
</feature>
<comment type="caution">
    <text evidence="1">The sequence shown here is derived from an EMBL/GenBank/DDBJ whole genome shotgun (WGS) entry which is preliminary data.</text>
</comment>
<protein>
    <submittedName>
        <fullName evidence="1">Uncharacterized protein</fullName>
    </submittedName>
</protein>
<dbReference type="PANTHER" id="PTHR43235:SF1">
    <property type="entry name" value="GLUTAMINE AMIDOTRANSFERASE PB2B2.05-RELATED"/>
    <property type="match status" value="1"/>
</dbReference>
<sequence length="185" mass="20973">ENLKLNIIISPFLTNEETEALIDKEFLGGIVLSGGNDITPELYGGDKKSAHKPDLRRDNFEIFLYRKSIEKNIPVLAVCRGLQIVNIAHKGTLKCRLKIHKKDNRNNAHLLKIRNDSLFRKISNIETLRVGTSHHQAVEKLGKNLISIAKAEDGVIEMIELRDYPLVATQFHPERSQDGKIIFDV</sequence>
<dbReference type="PANTHER" id="PTHR43235">
    <property type="entry name" value="GLUTAMINE AMIDOTRANSFERASE PB2B2.05-RELATED"/>
    <property type="match status" value="1"/>
</dbReference>
<organism evidence="1 2">
    <name type="scientific">Candidatus Schekmanbacteria bacterium RBG_16_38_10</name>
    <dbReference type="NCBI Taxonomy" id="1817879"/>
    <lineage>
        <taxon>Bacteria</taxon>
        <taxon>Candidatus Schekmaniibacteriota</taxon>
    </lineage>
</organism>
<reference evidence="1 2" key="1">
    <citation type="journal article" date="2016" name="Nat. Commun.">
        <title>Thousands of microbial genomes shed light on interconnected biogeochemical processes in an aquifer system.</title>
        <authorList>
            <person name="Anantharaman K."/>
            <person name="Brown C.T."/>
            <person name="Hug L.A."/>
            <person name="Sharon I."/>
            <person name="Castelle C.J."/>
            <person name="Probst A.J."/>
            <person name="Thomas B.C."/>
            <person name="Singh A."/>
            <person name="Wilkins M.J."/>
            <person name="Karaoz U."/>
            <person name="Brodie E.L."/>
            <person name="Williams K.H."/>
            <person name="Hubbard S.S."/>
            <person name="Banfield J.F."/>
        </authorList>
    </citation>
    <scope>NUCLEOTIDE SEQUENCE [LARGE SCALE GENOMIC DNA]</scope>
</reference>
<dbReference type="EMBL" id="MGDE01000028">
    <property type="protein sequence ID" value="OGL47582.1"/>
    <property type="molecule type" value="Genomic_DNA"/>
</dbReference>
<proteinExistence type="predicted"/>
<dbReference type="SUPFAM" id="SSF52317">
    <property type="entry name" value="Class I glutamine amidotransferase-like"/>
    <property type="match status" value="1"/>
</dbReference>
<dbReference type="AlphaFoldDB" id="A0A1F7S193"/>
<dbReference type="Proteomes" id="UP000178797">
    <property type="component" value="Unassembled WGS sequence"/>
</dbReference>
<dbReference type="PROSITE" id="PS51273">
    <property type="entry name" value="GATASE_TYPE_1"/>
    <property type="match status" value="1"/>
</dbReference>
<dbReference type="InterPro" id="IPR029062">
    <property type="entry name" value="Class_I_gatase-like"/>
</dbReference>
<dbReference type="GO" id="GO:0005829">
    <property type="term" value="C:cytosol"/>
    <property type="evidence" value="ECO:0007669"/>
    <property type="project" value="TreeGrafter"/>
</dbReference>
<accession>A0A1F7S193</accession>
<name>A0A1F7S193_9BACT</name>
<dbReference type="InterPro" id="IPR044668">
    <property type="entry name" value="PuuD-like"/>
</dbReference>
<dbReference type="InterPro" id="IPR011697">
    <property type="entry name" value="Peptidase_C26"/>
</dbReference>
<dbReference type="Gene3D" id="3.40.50.880">
    <property type="match status" value="1"/>
</dbReference>